<dbReference type="Gramene" id="TraesSTA3A03G01411290.1">
    <property type="protein sequence ID" value="TraesSTA3A03G01411290.1"/>
    <property type="gene ID" value="TraesSTA3A03G01411290"/>
</dbReference>
<dbReference type="Gramene" id="TraesJAG3A03G01428850.1">
    <property type="protein sequence ID" value="TraesJAG3A03G01428850.1"/>
    <property type="gene ID" value="TraesJAG3A03G01428850"/>
</dbReference>
<dbReference type="Gramene" id="TraesPARA_EIv1.0_0829040.1">
    <property type="protein sequence ID" value="TraesPARA_EIv1.0_0829040.1.CDS"/>
    <property type="gene ID" value="TraesPARA_EIv1.0_0829040"/>
</dbReference>
<dbReference type="AlphaFoldDB" id="A0A3B6EKI1"/>
<dbReference type="Gramene" id="TraesMAC3A03G01417600.1">
    <property type="protein sequence ID" value="TraesMAC3A03G01417600.1"/>
    <property type="gene ID" value="TraesMAC3A03G01417600"/>
</dbReference>
<keyword evidence="3" id="KW-1185">Reference proteome</keyword>
<accession>A0A3B6EKI1</accession>
<reference evidence="2" key="2">
    <citation type="submission" date="2018-10" db="UniProtKB">
        <authorList>
            <consortium name="EnsemblPlants"/>
        </authorList>
    </citation>
    <scope>IDENTIFICATION</scope>
</reference>
<organism evidence="2">
    <name type="scientific">Triticum aestivum</name>
    <name type="common">Wheat</name>
    <dbReference type="NCBI Taxonomy" id="4565"/>
    <lineage>
        <taxon>Eukaryota</taxon>
        <taxon>Viridiplantae</taxon>
        <taxon>Streptophyta</taxon>
        <taxon>Embryophyta</taxon>
        <taxon>Tracheophyta</taxon>
        <taxon>Spermatophyta</taxon>
        <taxon>Magnoliopsida</taxon>
        <taxon>Liliopsida</taxon>
        <taxon>Poales</taxon>
        <taxon>Poaceae</taxon>
        <taxon>BOP clade</taxon>
        <taxon>Pooideae</taxon>
        <taxon>Triticodae</taxon>
        <taxon>Triticeae</taxon>
        <taxon>Triticinae</taxon>
        <taxon>Triticum</taxon>
    </lineage>
</organism>
<dbReference type="Gramene" id="TraesROB_scaffold_058294_01G000300.1">
    <property type="protein sequence ID" value="TraesROB_scaffold_058294_01G000300.1"/>
    <property type="gene ID" value="TraesROB_scaffold_058294_01G000300"/>
</dbReference>
<dbReference type="Proteomes" id="UP000019116">
    <property type="component" value="Chromosome 3A"/>
</dbReference>
<keyword evidence="1" id="KW-0732">Signal</keyword>
<name>A0A3B6EKI1_WHEAT</name>
<evidence type="ECO:0000313" key="2">
    <source>
        <dbReference type="EnsemblPlants" id="TraesCS3A02G234200.1"/>
    </source>
</evidence>
<dbReference type="Gramene" id="TraesCS3A03G0604100.1">
    <property type="protein sequence ID" value="TraesCS3A03G0604100.1.CDS"/>
    <property type="gene ID" value="TraesCS3A03G0604100"/>
</dbReference>
<feature type="chain" id="PRO_5043173462" evidence="1">
    <location>
        <begin position="19"/>
        <end position="163"/>
    </location>
</feature>
<feature type="signal peptide" evidence="1">
    <location>
        <begin position="1"/>
        <end position="18"/>
    </location>
</feature>
<dbReference type="Gramene" id="TraesCLE_scaffold_086155_01G000100.1">
    <property type="protein sequence ID" value="TraesCLE_scaffold_086155_01G000100.1"/>
    <property type="gene ID" value="TraesCLE_scaffold_086155_01G000100"/>
</dbReference>
<evidence type="ECO:0000313" key="3">
    <source>
        <dbReference type="Proteomes" id="UP000019116"/>
    </source>
</evidence>
<protein>
    <submittedName>
        <fullName evidence="2">Uncharacterized protein</fullName>
    </submittedName>
</protein>
<dbReference type="OrthoDB" id="691068at2759"/>
<proteinExistence type="predicted"/>
<dbReference type="Gramene" id="TraesCAD_scaffold_106330_01G000200.1">
    <property type="protein sequence ID" value="TraesCAD_scaffold_106330_01G000200.1"/>
    <property type="gene ID" value="TraesCAD_scaffold_106330_01G000200"/>
</dbReference>
<sequence length="163" mass="17706">MVVLLVASHGMFILRSSCVPLFEAVASYCRLPFHSYVREVASDGSLLGGVEIDVLVREDVVRCQTHFFWGSSFDGCSSLYDQAAYQAVQFLQGVYGFVIADYNYESMLAYKGVAQSAVVLAGALARSTWPLVHSGGQRNTAGVNASVQLQLLYSQLVGSVHEL</sequence>
<dbReference type="Gramene" id="TraesCS3A02G234200.1">
    <property type="protein sequence ID" value="TraesCS3A02G234200.1"/>
    <property type="gene ID" value="TraesCS3A02G234200"/>
</dbReference>
<dbReference type="OMA" id="FAIRASY"/>
<dbReference type="EnsemblPlants" id="TraesCS3A02G234200.1">
    <property type="protein sequence ID" value="TraesCS3A02G234200.1"/>
    <property type="gene ID" value="TraesCS3A02G234200"/>
</dbReference>
<dbReference type="Gramene" id="TraesWEE_scaffold_011988_01G000300.1">
    <property type="protein sequence ID" value="TraesWEE_scaffold_011988_01G000300.1"/>
    <property type="gene ID" value="TraesWEE_scaffold_011988_01G000300"/>
</dbReference>
<reference evidence="2" key="1">
    <citation type="submission" date="2018-08" db="EMBL/GenBank/DDBJ databases">
        <authorList>
            <person name="Rossello M."/>
        </authorList>
    </citation>
    <scope>NUCLEOTIDE SEQUENCE [LARGE SCALE GENOMIC DNA]</scope>
    <source>
        <strain evidence="2">cv. Chinese Spring</strain>
    </source>
</reference>
<dbReference type="Gramene" id="TraesLAC3A03G01363810.1">
    <property type="protein sequence ID" value="TraesLAC3A03G01363810.1"/>
    <property type="gene ID" value="TraesLAC3A03G01363810"/>
</dbReference>
<dbReference type="Gramene" id="TraesLDM3A03G01420530.1">
    <property type="protein sequence ID" value="TraesLDM3A03G01420530.1"/>
    <property type="gene ID" value="TraesLDM3A03G01420530"/>
</dbReference>
<evidence type="ECO:0000256" key="1">
    <source>
        <dbReference type="SAM" id="SignalP"/>
    </source>
</evidence>
<dbReference type="Gramene" id="TraesSYM3A03G01441890.1">
    <property type="protein sequence ID" value="TraesSYM3A03G01441890.1"/>
    <property type="gene ID" value="TraesSYM3A03G01441890"/>
</dbReference>